<dbReference type="GO" id="GO:0061630">
    <property type="term" value="F:ubiquitin protein ligase activity"/>
    <property type="evidence" value="ECO:0007669"/>
    <property type="project" value="InterPro"/>
</dbReference>
<feature type="transmembrane region" description="Helical" evidence="11">
    <location>
        <begin position="242"/>
        <end position="260"/>
    </location>
</feature>
<dbReference type="InterPro" id="IPR001841">
    <property type="entry name" value="Znf_RING"/>
</dbReference>
<keyword evidence="3" id="KW-0479">Metal-binding</keyword>
<proteinExistence type="predicted"/>
<dbReference type="InterPro" id="IPR017907">
    <property type="entry name" value="Znf_RING_CS"/>
</dbReference>
<keyword evidence="6" id="KW-0862">Zinc</keyword>
<dbReference type="SUPFAM" id="SSF57850">
    <property type="entry name" value="RING/U-box"/>
    <property type="match status" value="1"/>
</dbReference>
<keyword evidence="7 11" id="KW-1133">Transmembrane helix</keyword>
<reference evidence="13" key="1">
    <citation type="submission" date="2021-03" db="EMBL/GenBank/DDBJ databases">
        <authorList>
            <person name="Bekaert M."/>
        </authorList>
    </citation>
    <scope>NUCLEOTIDE SEQUENCE</scope>
</reference>
<dbReference type="GO" id="GO:0016020">
    <property type="term" value="C:membrane"/>
    <property type="evidence" value="ECO:0007669"/>
    <property type="project" value="UniProtKB-SubCell"/>
</dbReference>
<feature type="compositionally biased region" description="Low complexity" evidence="10">
    <location>
        <begin position="67"/>
        <end position="80"/>
    </location>
</feature>
<evidence type="ECO:0000256" key="9">
    <source>
        <dbReference type="PROSITE-ProRule" id="PRU00175"/>
    </source>
</evidence>
<feature type="region of interest" description="Disordered" evidence="10">
    <location>
        <begin position="116"/>
        <end position="137"/>
    </location>
</feature>
<sequence length="425" mass="49000">MTENNSNQATMGSNSNQNWMRLNLPINNTGAISNQVGNAVSGIMPTIMGHNPHRIVVSRSSSVDANQPQQTPVTQTSTDNVNNDFVLDLNRLQHNPDHAHSHDFLHQGLQIDPESLQDFGSDENMNENHEHSHERRTPPLTHLLSNSIIFIVIVLFKLLSDHILGVVVFLCMGVTFIYANNKLQGLVHQTSLRDVNHFRYIFSFLQLAGLMAANMATVYYVFRDQELWKLLLFQMPNGWTADFWLFLWMMVVTDYILKYATIILKCLISVVPFSSKKRGKYYMFIEHVMQLYRLVVTVLPWFHFLSDDVSFIFAAVLLLVYFIFKLNNTMVKIQDVYNAVGRLRTDISYGTRPSQSDITSREESCPICQDDYKDPVMLACKHIFCESCVTVWFDREKTCPMCRTQIHAENPEWKDGSTSVHIQWY</sequence>
<evidence type="ECO:0000256" key="7">
    <source>
        <dbReference type="ARBA" id="ARBA00022989"/>
    </source>
</evidence>
<keyword evidence="2 11" id="KW-0812">Transmembrane</keyword>
<protein>
    <recommendedName>
        <fullName evidence="12">RING-type domain-containing protein</fullName>
    </recommendedName>
</protein>
<dbReference type="InterPro" id="IPR018957">
    <property type="entry name" value="Znf_C3HC4_RING-type"/>
</dbReference>
<feature type="region of interest" description="Disordered" evidence="10">
    <location>
        <begin position="60"/>
        <end position="80"/>
    </location>
</feature>
<dbReference type="GO" id="GO:0008270">
    <property type="term" value="F:zinc ion binding"/>
    <property type="evidence" value="ECO:0007669"/>
    <property type="project" value="UniProtKB-KW"/>
</dbReference>
<dbReference type="Pfam" id="PF00097">
    <property type="entry name" value="zf-C3HC4"/>
    <property type="match status" value="1"/>
</dbReference>
<dbReference type="SMART" id="SM00184">
    <property type="entry name" value="RING"/>
    <property type="match status" value="1"/>
</dbReference>
<feature type="transmembrane region" description="Helical" evidence="11">
    <location>
        <begin position="162"/>
        <end position="179"/>
    </location>
</feature>
<comment type="caution">
    <text evidence="13">The sequence shown here is derived from an EMBL/GenBank/DDBJ whole genome shotgun (WGS) entry which is preliminary data.</text>
</comment>
<feature type="transmembrane region" description="Helical" evidence="11">
    <location>
        <begin position="308"/>
        <end position="324"/>
    </location>
</feature>
<feature type="transmembrane region" description="Helical" evidence="11">
    <location>
        <begin position="200"/>
        <end position="222"/>
    </location>
</feature>
<keyword evidence="14" id="KW-1185">Reference proteome</keyword>
<evidence type="ECO:0000256" key="11">
    <source>
        <dbReference type="SAM" id="Phobius"/>
    </source>
</evidence>
<dbReference type="PANTHER" id="PTHR15860:SF0">
    <property type="entry name" value="LP20373P"/>
    <property type="match status" value="1"/>
</dbReference>
<evidence type="ECO:0000259" key="12">
    <source>
        <dbReference type="PROSITE" id="PS50089"/>
    </source>
</evidence>
<evidence type="ECO:0000256" key="8">
    <source>
        <dbReference type="ARBA" id="ARBA00023136"/>
    </source>
</evidence>
<evidence type="ECO:0000256" key="10">
    <source>
        <dbReference type="SAM" id="MobiDB-lite"/>
    </source>
</evidence>
<evidence type="ECO:0000313" key="13">
    <source>
        <dbReference type="EMBL" id="CAG2251108.1"/>
    </source>
</evidence>
<dbReference type="InterPro" id="IPR044235">
    <property type="entry name" value="RNFT1/2"/>
</dbReference>
<dbReference type="Gene3D" id="3.30.40.10">
    <property type="entry name" value="Zinc/RING finger domain, C3HC4 (zinc finger)"/>
    <property type="match status" value="1"/>
</dbReference>
<keyword evidence="5" id="KW-0833">Ubl conjugation pathway</keyword>
<feature type="transmembrane region" description="Helical" evidence="11">
    <location>
        <begin position="281"/>
        <end position="302"/>
    </location>
</feature>
<feature type="domain" description="RING-type" evidence="12">
    <location>
        <begin position="365"/>
        <end position="403"/>
    </location>
</feature>
<dbReference type="AlphaFoldDB" id="A0A8S3V8R8"/>
<feature type="transmembrane region" description="Helical" evidence="11">
    <location>
        <begin position="140"/>
        <end position="156"/>
    </location>
</feature>
<gene>
    <name evidence="13" type="ORF">MEDL_62784</name>
</gene>
<evidence type="ECO:0000256" key="5">
    <source>
        <dbReference type="ARBA" id="ARBA00022786"/>
    </source>
</evidence>
<name>A0A8S3V8R8_MYTED</name>
<keyword evidence="4 9" id="KW-0863">Zinc-finger</keyword>
<feature type="compositionally biased region" description="Basic and acidic residues" evidence="10">
    <location>
        <begin position="126"/>
        <end position="137"/>
    </location>
</feature>
<dbReference type="EMBL" id="CAJPWZ010003075">
    <property type="protein sequence ID" value="CAG2251108.1"/>
    <property type="molecule type" value="Genomic_DNA"/>
</dbReference>
<dbReference type="GO" id="GO:1904294">
    <property type="term" value="P:positive regulation of ERAD pathway"/>
    <property type="evidence" value="ECO:0007669"/>
    <property type="project" value="InterPro"/>
</dbReference>
<dbReference type="PROSITE" id="PS00518">
    <property type="entry name" value="ZF_RING_1"/>
    <property type="match status" value="1"/>
</dbReference>
<evidence type="ECO:0000256" key="3">
    <source>
        <dbReference type="ARBA" id="ARBA00022723"/>
    </source>
</evidence>
<dbReference type="Proteomes" id="UP000683360">
    <property type="component" value="Unassembled WGS sequence"/>
</dbReference>
<comment type="subcellular location">
    <subcellularLocation>
        <location evidence="1">Membrane</location>
        <topology evidence="1">Multi-pass membrane protein</topology>
    </subcellularLocation>
</comment>
<organism evidence="13 14">
    <name type="scientific">Mytilus edulis</name>
    <name type="common">Blue mussel</name>
    <dbReference type="NCBI Taxonomy" id="6550"/>
    <lineage>
        <taxon>Eukaryota</taxon>
        <taxon>Metazoa</taxon>
        <taxon>Spiralia</taxon>
        <taxon>Lophotrochozoa</taxon>
        <taxon>Mollusca</taxon>
        <taxon>Bivalvia</taxon>
        <taxon>Autobranchia</taxon>
        <taxon>Pteriomorphia</taxon>
        <taxon>Mytilida</taxon>
        <taxon>Mytiloidea</taxon>
        <taxon>Mytilidae</taxon>
        <taxon>Mytilinae</taxon>
        <taxon>Mytilus</taxon>
    </lineage>
</organism>
<dbReference type="OrthoDB" id="9049620at2759"/>
<dbReference type="PROSITE" id="PS50089">
    <property type="entry name" value="ZF_RING_2"/>
    <property type="match status" value="1"/>
</dbReference>
<evidence type="ECO:0000256" key="2">
    <source>
        <dbReference type="ARBA" id="ARBA00022692"/>
    </source>
</evidence>
<dbReference type="PANTHER" id="PTHR15860">
    <property type="entry name" value="UNCHARACTERIZED RING FINGER-CONTAINING PROTEIN"/>
    <property type="match status" value="1"/>
</dbReference>
<evidence type="ECO:0000313" key="14">
    <source>
        <dbReference type="Proteomes" id="UP000683360"/>
    </source>
</evidence>
<accession>A0A8S3V8R8</accession>
<evidence type="ECO:0000256" key="6">
    <source>
        <dbReference type="ARBA" id="ARBA00022833"/>
    </source>
</evidence>
<dbReference type="InterPro" id="IPR013083">
    <property type="entry name" value="Znf_RING/FYVE/PHD"/>
</dbReference>
<keyword evidence="8 11" id="KW-0472">Membrane</keyword>
<dbReference type="CDD" id="cd16532">
    <property type="entry name" value="RING-HC_RNFT1-like"/>
    <property type="match status" value="1"/>
</dbReference>
<evidence type="ECO:0000256" key="4">
    <source>
        <dbReference type="ARBA" id="ARBA00022771"/>
    </source>
</evidence>
<evidence type="ECO:0000256" key="1">
    <source>
        <dbReference type="ARBA" id="ARBA00004141"/>
    </source>
</evidence>